<reference evidence="2 3" key="1">
    <citation type="journal article" date="2012" name="J. Bacteriol.">
        <title>Complete genome sequence of strain 1860, a crenarchaeon of the genus pyrobaculum able to grow with various electron acceptors.</title>
        <authorList>
            <person name="Mardanov A.V."/>
            <person name="Gumerov V.M."/>
            <person name="Slobodkina G.B."/>
            <person name="Beletsky A.V."/>
            <person name="Bonch-Osmolovskaya E.A."/>
            <person name="Ravin N.V."/>
            <person name="Skryabin K.G."/>
        </authorList>
    </citation>
    <scope>NUCLEOTIDE SEQUENCE [LARGE SCALE GENOMIC DNA]</scope>
    <source>
        <strain evidence="2 3">1860</strain>
    </source>
</reference>
<organism evidence="2 3">
    <name type="scientific">Pyrobaculum ferrireducens</name>
    <dbReference type="NCBI Taxonomy" id="1104324"/>
    <lineage>
        <taxon>Archaea</taxon>
        <taxon>Thermoproteota</taxon>
        <taxon>Thermoprotei</taxon>
        <taxon>Thermoproteales</taxon>
        <taxon>Thermoproteaceae</taxon>
        <taxon>Pyrobaculum</taxon>
    </lineage>
</organism>
<evidence type="ECO:0000313" key="3">
    <source>
        <dbReference type="Proteomes" id="UP000005867"/>
    </source>
</evidence>
<evidence type="ECO:0000256" key="1">
    <source>
        <dbReference type="SAM" id="Phobius"/>
    </source>
</evidence>
<gene>
    <name evidence="2" type="ORF">P186_1019</name>
</gene>
<dbReference type="KEGG" id="pyr:P186_1019"/>
<name>G7VBV6_9CREN</name>
<feature type="transmembrane region" description="Helical" evidence="1">
    <location>
        <begin position="418"/>
        <end position="438"/>
    </location>
</feature>
<keyword evidence="1" id="KW-1133">Transmembrane helix</keyword>
<dbReference type="EMBL" id="CP003098">
    <property type="protein sequence ID" value="AET32456.1"/>
    <property type="molecule type" value="Genomic_DNA"/>
</dbReference>
<feature type="transmembrane region" description="Helical" evidence="1">
    <location>
        <begin position="454"/>
        <end position="474"/>
    </location>
</feature>
<keyword evidence="3" id="KW-1185">Reference proteome</keyword>
<dbReference type="HOGENOM" id="CLU_474613_0_0_2"/>
<feature type="transmembrane region" description="Helical" evidence="1">
    <location>
        <begin position="508"/>
        <end position="526"/>
    </location>
</feature>
<keyword evidence="1" id="KW-0812">Transmembrane</keyword>
<dbReference type="Proteomes" id="UP000005867">
    <property type="component" value="Chromosome"/>
</dbReference>
<dbReference type="eggNOG" id="arCOG11744">
    <property type="taxonomic scope" value="Archaea"/>
</dbReference>
<protein>
    <submittedName>
        <fullName evidence="2">Uncharacterized protein</fullName>
    </submittedName>
</protein>
<dbReference type="BioCyc" id="PSP1104324:GJSN-995-MONOMER"/>
<keyword evidence="1" id="KW-0472">Membrane</keyword>
<evidence type="ECO:0000313" key="2">
    <source>
        <dbReference type="EMBL" id="AET32456.1"/>
    </source>
</evidence>
<feature type="transmembrane region" description="Helical" evidence="1">
    <location>
        <begin position="480"/>
        <end position="501"/>
    </location>
</feature>
<proteinExistence type="predicted"/>
<dbReference type="STRING" id="1104324.P186_1019"/>
<dbReference type="AlphaFoldDB" id="G7VBV6"/>
<feature type="transmembrane region" description="Helical" evidence="1">
    <location>
        <begin position="532"/>
        <end position="554"/>
    </location>
</feature>
<sequence>MKLAPFVLLAAALAYAAAVVAQPVAVYDFSGAISYTYTCGADVDKDYGYCNGDCVGVIGAVDDSTADRAVRVLVGGREAPVKMYIYKTDDVYKPNVYLAVFEAKWPGKVEVRTGLRVEAYILVSRQGGGEMRVGRLYVLPYVANRTAAGNYTFKLDYPGEVVACTMGKRAREAEVLQRDRWVKAEVKTGWYSGLVRGDGSAIRFHWDKSITESAVKLYYIFATARVPPNKSYVVGLDGRPVPSWVLNLIVSDAAGLEDGVVYHYGEARLRTPRGEVALRPGQRYVVEGRHCVVTGYATNGAPLDLEIYYGNYKAAAGRGSVATYCLEGAYRVRYRYYNATAVAKVDYSGEASGNVTLKLVPVTVRVVGLFSRPLYEAVVYAPPGYRVELNLSKAAPGLSTYATAGHDRHVELEIIKPWGFTGVITLAVVAVIAVAVLIRDRMPTLFDALISRSLELYLVLTLPLIFAAVVGPYMSRALDLIDAFGIYVLATVPLAVATTYAIHDRRKIPSMALYLAATYAALILIINYEGTIYSWLLLFSLWLAAAVTSITHYTTIHIKTCRIRCHIFSVSILL</sequence>
<accession>G7VBV6</accession>